<feature type="compositionally biased region" description="Low complexity" evidence="10">
    <location>
        <begin position="50"/>
        <end position="60"/>
    </location>
</feature>
<feature type="compositionally biased region" description="Low complexity" evidence="10">
    <location>
        <begin position="31"/>
        <end position="42"/>
    </location>
</feature>
<evidence type="ECO:0000256" key="1">
    <source>
        <dbReference type="ARBA" id="ARBA00004567"/>
    </source>
</evidence>
<feature type="coiled-coil region" evidence="9">
    <location>
        <begin position="501"/>
        <end position="563"/>
    </location>
</feature>
<dbReference type="GO" id="GO:0006405">
    <property type="term" value="P:RNA export from nucleus"/>
    <property type="evidence" value="ECO:0007669"/>
    <property type="project" value="TreeGrafter"/>
</dbReference>
<feature type="compositionally biased region" description="Low complexity" evidence="10">
    <location>
        <begin position="314"/>
        <end position="339"/>
    </location>
</feature>
<feature type="region of interest" description="Disordered" evidence="10">
    <location>
        <begin position="81"/>
        <end position="113"/>
    </location>
</feature>
<evidence type="ECO:0000256" key="2">
    <source>
        <dbReference type="ARBA" id="ARBA00005911"/>
    </source>
</evidence>
<evidence type="ECO:0000256" key="4">
    <source>
        <dbReference type="ARBA" id="ARBA00022816"/>
    </source>
</evidence>
<dbReference type="GO" id="GO:0006606">
    <property type="term" value="P:protein import into nucleus"/>
    <property type="evidence" value="ECO:0007669"/>
    <property type="project" value="TreeGrafter"/>
</dbReference>
<accession>A0A024GF60</accession>
<comment type="caution">
    <text evidence="12">The sequence shown here is derived from an EMBL/GenBank/DDBJ whole genome shotgun (WGS) entry which is preliminary data.</text>
</comment>
<evidence type="ECO:0000256" key="6">
    <source>
        <dbReference type="ARBA" id="ARBA00023010"/>
    </source>
</evidence>
<evidence type="ECO:0000256" key="5">
    <source>
        <dbReference type="ARBA" id="ARBA00022927"/>
    </source>
</evidence>
<evidence type="ECO:0000256" key="9">
    <source>
        <dbReference type="SAM" id="Coils"/>
    </source>
</evidence>
<comment type="similarity">
    <text evidence="2">Belongs to the nucleoporin NSP1/NUP62 family.</text>
</comment>
<evidence type="ECO:0000313" key="12">
    <source>
        <dbReference type="EMBL" id="CCI45180.1"/>
    </source>
</evidence>
<feature type="compositionally biased region" description="Polar residues" evidence="10">
    <location>
        <begin position="81"/>
        <end position="106"/>
    </location>
</feature>
<dbReference type="STRING" id="65357.A0A024GF60"/>
<feature type="compositionally biased region" description="Low complexity" evidence="10">
    <location>
        <begin position="271"/>
        <end position="284"/>
    </location>
</feature>
<sequence length="570" mass="60000">MSGFHFGNPNENKASGSFNFGTGTSAGLNPSTENTQSTTSSTFKSPPNPTNTGTTGTDGNASGFSFGNTMIKNNLSTGTGFSFTGQEAKETNPSTLATNGTDQNKGFLSGFQPLDSKPTSFSFSSNTGISKIGSATTPNVFGSSTTASGDSKGITAPSASGFSFGNTTATSDSAANSNDKNAAGSFSSGLKSAPSGSDFSFKPTNAEGNSKTENSADSNTATTSSSAFSFSNTNSLFKPSSTDDKIKSGGFSFATQPLKFGSTFTEQKQDSTTATTTPAATSSTGFSFGEKTPSTSTTSSGPAFSLSTSSSNAFGSKSTTTSSTPSTSTFSFNSGTTEGKSPAGYSFANPAPTSSAASEIGSKGETTFAQSTDLSAKPIPAKFIGRTVEEIINMWSEQLERNAETFTKEAVKVCNWDMELMESQKMLGDIANDVRRIQVGQKELDVNLDTIFAYQNELNSTLSELEQSVEKMYESQDQMPVAADIEREQTLQLAVDIDDQLNTLTDTLKGTVESMNQAQRETMDDDNPITQIIKVLNVHHNSLRWIEDNSSRMNQEINQLSKKLSTSTLQ</sequence>
<evidence type="ECO:0000256" key="3">
    <source>
        <dbReference type="ARBA" id="ARBA00022448"/>
    </source>
</evidence>
<dbReference type="GO" id="GO:0044613">
    <property type="term" value="C:nuclear pore central transport channel"/>
    <property type="evidence" value="ECO:0007669"/>
    <property type="project" value="TreeGrafter"/>
</dbReference>
<keyword evidence="7" id="KW-0906">Nuclear pore complex</keyword>
<feature type="compositionally biased region" description="Low complexity" evidence="10">
    <location>
        <begin position="170"/>
        <end position="185"/>
    </location>
</feature>
<keyword evidence="6" id="KW-0811">Translocation</keyword>
<dbReference type="FunFam" id="1.20.5.170:FF:000040">
    <property type="entry name" value="Nuclear pore glycoprotein p62"/>
    <property type="match status" value="1"/>
</dbReference>
<dbReference type="InterPro" id="IPR007758">
    <property type="entry name" value="Nucleoporin_NSP1_C"/>
</dbReference>
<dbReference type="PANTHER" id="PTHR12084:SF0">
    <property type="entry name" value="NUCLEAR PORE GLYCOPROTEIN P62"/>
    <property type="match status" value="1"/>
</dbReference>
<dbReference type="InParanoid" id="A0A024GF60"/>
<keyword evidence="4" id="KW-0509">mRNA transport</keyword>
<keyword evidence="13" id="KW-1185">Reference proteome</keyword>
<evidence type="ECO:0000259" key="11">
    <source>
        <dbReference type="Pfam" id="PF05064"/>
    </source>
</evidence>
<feature type="region of interest" description="Disordered" evidence="10">
    <location>
        <begin position="132"/>
        <end position="152"/>
    </location>
</feature>
<organism evidence="12 13">
    <name type="scientific">Albugo candida</name>
    <dbReference type="NCBI Taxonomy" id="65357"/>
    <lineage>
        <taxon>Eukaryota</taxon>
        <taxon>Sar</taxon>
        <taxon>Stramenopiles</taxon>
        <taxon>Oomycota</taxon>
        <taxon>Peronosporomycetes</taxon>
        <taxon>Albuginales</taxon>
        <taxon>Albuginaceae</taxon>
        <taxon>Albugo</taxon>
    </lineage>
</organism>
<feature type="compositionally biased region" description="Polar residues" evidence="10">
    <location>
        <begin position="9"/>
        <end position="30"/>
    </location>
</feature>
<feature type="compositionally biased region" description="Polar residues" evidence="10">
    <location>
        <begin position="132"/>
        <end position="149"/>
    </location>
</feature>
<proteinExistence type="inferred from homology"/>
<evidence type="ECO:0000256" key="8">
    <source>
        <dbReference type="ARBA" id="ARBA00023242"/>
    </source>
</evidence>
<feature type="region of interest" description="Disordered" evidence="10">
    <location>
        <begin position="170"/>
        <end position="229"/>
    </location>
</feature>
<comment type="subcellular location">
    <subcellularLocation>
        <location evidence="1">Nucleus</location>
        <location evidence="1">Nuclear pore complex</location>
    </subcellularLocation>
</comment>
<keyword evidence="5" id="KW-0653">Protein transport</keyword>
<feature type="region of interest" description="Disordered" evidence="10">
    <location>
        <begin position="1"/>
        <end position="64"/>
    </location>
</feature>
<feature type="compositionally biased region" description="Polar residues" evidence="10">
    <location>
        <begin position="186"/>
        <end position="213"/>
    </location>
</feature>
<evidence type="ECO:0000256" key="7">
    <source>
        <dbReference type="ARBA" id="ARBA00023132"/>
    </source>
</evidence>
<dbReference type="GO" id="GO:0017056">
    <property type="term" value="F:structural constituent of nuclear pore"/>
    <property type="evidence" value="ECO:0007669"/>
    <property type="project" value="InterPro"/>
</dbReference>
<protein>
    <recommendedName>
        <fullName evidence="11">Nucleoporin NSP1-like C-terminal domain-containing protein</fullName>
    </recommendedName>
</protein>
<dbReference type="Gene3D" id="1.20.5.170">
    <property type="match status" value="1"/>
</dbReference>
<dbReference type="GO" id="GO:0005543">
    <property type="term" value="F:phospholipid binding"/>
    <property type="evidence" value="ECO:0007669"/>
    <property type="project" value="TreeGrafter"/>
</dbReference>
<feature type="compositionally biased region" description="Polar residues" evidence="10">
    <location>
        <begin position="301"/>
        <end position="313"/>
    </location>
</feature>
<name>A0A024GF60_9STRA</name>
<evidence type="ECO:0000256" key="10">
    <source>
        <dbReference type="SAM" id="MobiDB-lite"/>
    </source>
</evidence>
<dbReference type="Proteomes" id="UP000053237">
    <property type="component" value="Unassembled WGS sequence"/>
</dbReference>
<reference evidence="12 13" key="1">
    <citation type="submission" date="2012-05" db="EMBL/GenBank/DDBJ databases">
        <title>Recombination and specialization in a pathogen metapopulation.</title>
        <authorList>
            <person name="Gardiner A."/>
            <person name="Kemen E."/>
            <person name="Schultz-Larsen T."/>
            <person name="MacLean D."/>
            <person name="Van Oosterhout C."/>
            <person name="Jones J.D.G."/>
        </authorList>
    </citation>
    <scope>NUCLEOTIDE SEQUENCE [LARGE SCALE GENOMIC DNA]</scope>
    <source>
        <strain evidence="12 13">Ac Nc2</strain>
    </source>
</reference>
<evidence type="ECO:0000313" key="13">
    <source>
        <dbReference type="Proteomes" id="UP000053237"/>
    </source>
</evidence>
<dbReference type="AlphaFoldDB" id="A0A024GF60"/>
<dbReference type="InterPro" id="IPR026010">
    <property type="entry name" value="NSP1/NUP62"/>
</dbReference>
<dbReference type="OrthoDB" id="344345at2759"/>
<keyword evidence="8" id="KW-0539">Nucleus</keyword>
<dbReference type="PANTHER" id="PTHR12084">
    <property type="entry name" value="NUCLEAR PORE GLYCOPROTEIN P62-RELATED"/>
    <property type="match status" value="1"/>
</dbReference>
<dbReference type="GO" id="GO:0051028">
    <property type="term" value="P:mRNA transport"/>
    <property type="evidence" value="ECO:0007669"/>
    <property type="project" value="UniProtKB-KW"/>
</dbReference>
<keyword evidence="9" id="KW-0175">Coiled coil</keyword>
<dbReference type="EMBL" id="CAIX01000091">
    <property type="protein sequence ID" value="CCI45180.1"/>
    <property type="molecule type" value="Genomic_DNA"/>
</dbReference>
<feature type="domain" description="Nucleoporin NSP1-like C-terminal" evidence="11">
    <location>
        <begin position="378"/>
        <end position="477"/>
    </location>
</feature>
<gene>
    <name evidence="12" type="ORF">BN9_060530</name>
</gene>
<feature type="region of interest" description="Disordered" evidence="10">
    <location>
        <begin position="264"/>
        <end position="372"/>
    </location>
</feature>
<dbReference type="Pfam" id="PF05064">
    <property type="entry name" value="Nsp1_C"/>
    <property type="match status" value="1"/>
</dbReference>
<feature type="compositionally biased region" description="Low complexity" evidence="10">
    <location>
        <begin position="215"/>
        <end position="229"/>
    </location>
</feature>
<keyword evidence="3" id="KW-0813">Transport</keyword>